<dbReference type="GO" id="GO:0015074">
    <property type="term" value="P:DNA integration"/>
    <property type="evidence" value="ECO:0007669"/>
    <property type="project" value="InterPro"/>
</dbReference>
<keyword evidence="1" id="KW-0233">DNA recombination</keyword>
<evidence type="ECO:0000313" key="3">
    <source>
        <dbReference type="EMBL" id="CAC5390986.1"/>
    </source>
</evidence>
<accession>A0A6J8C666</accession>
<dbReference type="GO" id="GO:0003677">
    <property type="term" value="F:DNA binding"/>
    <property type="evidence" value="ECO:0007669"/>
    <property type="project" value="InterPro"/>
</dbReference>
<feature type="region of interest" description="Disordered" evidence="2">
    <location>
        <begin position="22"/>
        <end position="58"/>
    </location>
</feature>
<evidence type="ECO:0000256" key="2">
    <source>
        <dbReference type="SAM" id="MobiDB-lite"/>
    </source>
</evidence>
<dbReference type="Proteomes" id="UP000507470">
    <property type="component" value="Unassembled WGS sequence"/>
</dbReference>
<reference evidence="3 4" key="1">
    <citation type="submission" date="2020-06" db="EMBL/GenBank/DDBJ databases">
        <authorList>
            <person name="Li R."/>
            <person name="Bekaert M."/>
        </authorList>
    </citation>
    <scope>NUCLEOTIDE SEQUENCE [LARGE SCALE GENOMIC DNA]</scope>
    <source>
        <strain evidence="4">wild</strain>
    </source>
</reference>
<dbReference type="AlphaFoldDB" id="A0A6J8C666"/>
<dbReference type="PANTHER" id="PTHR21446:SF12">
    <property type="entry name" value="POTASSIUM CHANNEL TETRAMERIZATION DOMAIN CONTAINING 1"/>
    <property type="match status" value="1"/>
</dbReference>
<dbReference type="PANTHER" id="PTHR21446">
    <property type="entry name" value="DUF3504 DOMAIN-CONTAINING PROTEIN"/>
    <property type="match status" value="1"/>
</dbReference>
<dbReference type="Gene3D" id="1.10.443.10">
    <property type="entry name" value="Intergrase catalytic core"/>
    <property type="match status" value="1"/>
</dbReference>
<feature type="compositionally biased region" description="Polar residues" evidence="2">
    <location>
        <begin position="33"/>
        <end position="45"/>
    </location>
</feature>
<keyword evidence="4" id="KW-1185">Reference proteome</keyword>
<dbReference type="InterPro" id="IPR013762">
    <property type="entry name" value="Integrase-like_cat_sf"/>
</dbReference>
<dbReference type="InterPro" id="IPR052787">
    <property type="entry name" value="MAVS"/>
</dbReference>
<dbReference type="InterPro" id="IPR011010">
    <property type="entry name" value="DNA_brk_join_enz"/>
</dbReference>
<proteinExistence type="predicted"/>
<dbReference type="EMBL" id="CACVKT020004647">
    <property type="protein sequence ID" value="CAC5390986.1"/>
    <property type="molecule type" value="Genomic_DNA"/>
</dbReference>
<dbReference type="GO" id="GO:0006310">
    <property type="term" value="P:DNA recombination"/>
    <property type="evidence" value="ECO:0007669"/>
    <property type="project" value="UniProtKB-KW"/>
</dbReference>
<feature type="compositionally biased region" description="Basic and acidic residues" evidence="2">
    <location>
        <begin position="22"/>
        <end position="31"/>
    </location>
</feature>
<protein>
    <submittedName>
        <fullName evidence="3">Uncharacterized protein</fullName>
    </submittedName>
</protein>
<dbReference type="SUPFAM" id="SSF56349">
    <property type="entry name" value="DNA breaking-rejoining enzymes"/>
    <property type="match status" value="1"/>
</dbReference>
<sequence>MRGEYHYPEEEGFLCENIDEVKEDKTSKGQDDIANQLSNDINETGNELDENGNESGENSQILNNEAVTETKKQDFGQNAVVPIESSDSPPWIASETLICLPEVKADESSVIRYSFTTRPSSMAHIHQTGKPTWFDISLKKEIVLDVPDKSERKVMKKEEKKKGTGTNNLLKDAKKRRQTEDNLHKKKHTNGLTKVQINGKGKGAVDHHQFISDSDLESVYAYLDSWRTTNSAKILQHKVFVDVMLHFGRRGWENLRDLQRDDFAVTSDGQGALYAYKVRNEQTKNHQTDDAKSEGRMYEIKGHNYLGSVMKKISAAAKLSIFYTNHSLRATTVHVLDVAQFQNRHIMSLTGHISENSLKTYTGQTSEETKKRMPDTLNKKTNATNKVFKTTISTYTATTAISDLNYHSTELMTLSCSKEQVLLADVSDSTDPELFNDELNDILKTYDLVREVVPVQTTDNAPVNAIPQRAPMMPMPNLYNCSNITFNYNFNIQK</sequence>
<gene>
    <name evidence="3" type="ORF">MCOR_26029</name>
</gene>
<evidence type="ECO:0000313" key="4">
    <source>
        <dbReference type="Proteomes" id="UP000507470"/>
    </source>
</evidence>
<name>A0A6J8C666_MYTCO</name>
<evidence type="ECO:0000256" key="1">
    <source>
        <dbReference type="ARBA" id="ARBA00023172"/>
    </source>
</evidence>
<organism evidence="3 4">
    <name type="scientific">Mytilus coruscus</name>
    <name type="common">Sea mussel</name>
    <dbReference type="NCBI Taxonomy" id="42192"/>
    <lineage>
        <taxon>Eukaryota</taxon>
        <taxon>Metazoa</taxon>
        <taxon>Spiralia</taxon>
        <taxon>Lophotrochozoa</taxon>
        <taxon>Mollusca</taxon>
        <taxon>Bivalvia</taxon>
        <taxon>Autobranchia</taxon>
        <taxon>Pteriomorphia</taxon>
        <taxon>Mytilida</taxon>
        <taxon>Mytiloidea</taxon>
        <taxon>Mytilidae</taxon>
        <taxon>Mytilinae</taxon>
        <taxon>Mytilus</taxon>
    </lineage>
</organism>